<dbReference type="PANTHER" id="PTHR36558:SF1">
    <property type="entry name" value="RESTRICTION ENDONUCLEASE DOMAIN-CONTAINING PROTEIN-RELATED"/>
    <property type="match status" value="1"/>
</dbReference>
<dbReference type="AlphaFoldDB" id="A0A7C6E364"/>
<dbReference type="InterPro" id="IPR012296">
    <property type="entry name" value="Nuclease_put_TT1808"/>
</dbReference>
<gene>
    <name evidence="2" type="ORF">ENV26_01360</name>
</gene>
<sequence length="174" mass="19649">MGTAPKLLSLEAYLEREARSPRKHEFVEGVAYALAGANARHNLLVSNLLYLLRRGAEGKPCRVFPSDMRLKVGNRVYYPDLTVVCHPVDLEAMYLEDACLVVEVLSPKTASIDAREKRTAYLGLPGLKGYLLVDSRRPSLTLYRKTAEGLVEERGRLRLPCLDLELDPEEVYRF</sequence>
<dbReference type="InterPro" id="IPR011335">
    <property type="entry name" value="Restrct_endonuc-II-like"/>
</dbReference>
<name>A0A7C6E364_9DEIN</name>
<keyword evidence="2" id="KW-0255">Endonuclease</keyword>
<feature type="domain" description="Putative restriction endonuclease" evidence="1">
    <location>
        <begin position="11"/>
        <end position="154"/>
    </location>
</feature>
<dbReference type="PANTHER" id="PTHR36558">
    <property type="entry name" value="GLR1098 PROTEIN"/>
    <property type="match status" value="1"/>
</dbReference>
<reference evidence="2" key="1">
    <citation type="journal article" date="2020" name="mSystems">
        <title>Genome- and Community-Level Interaction Insights into Carbon Utilization and Element Cycling Functions of Hydrothermarchaeota in Hydrothermal Sediment.</title>
        <authorList>
            <person name="Zhou Z."/>
            <person name="Liu Y."/>
            <person name="Xu W."/>
            <person name="Pan J."/>
            <person name="Luo Z.H."/>
            <person name="Li M."/>
        </authorList>
    </citation>
    <scope>NUCLEOTIDE SEQUENCE [LARGE SCALE GENOMIC DNA]</scope>
    <source>
        <strain evidence="2">SpSt-743</strain>
    </source>
</reference>
<proteinExistence type="predicted"/>
<keyword evidence="2" id="KW-0378">Hydrolase</keyword>
<dbReference type="InterPro" id="IPR008538">
    <property type="entry name" value="Uma2"/>
</dbReference>
<dbReference type="GO" id="GO:0004519">
    <property type="term" value="F:endonuclease activity"/>
    <property type="evidence" value="ECO:0007669"/>
    <property type="project" value="UniProtKB-KW"/>
</dbReference>
<comment type="caution">
    <text evidence="2">The sequence shown here is derived from an EMBL/GenBank/DDBJ whole genome shotgun (WGS) entry which is preliminary data.</text>
</comment>
<evidence type="ECO:0000313" key="2">
    <source>
        <dbReference type="EMBL" id="HHS37667.1"/>
    </source>
</evidence>
<dbReference type="SUPFAM" id="SSF52980">
    <property type="entry name" value="Restriction endonuclease-like"/>
    <property type="match status" value="1"/>
</dbReference>
<keyword evidence="2" id="KW-0540">Nuclease</keyword>
<protein>
    <submittedName>
        <fullName evidence="2">Uma2 family endonuclease</fullName>
    </submittedName>
</protein>
<accession>A0A7C6E364</accession>
<dbReference type="CDD" id="cd06260">
    <property type="entry name" value="DUF820-like"/>
    <property type="match status" value="1"/>
</dbReference>
<dbReference type="Gene3D" id="3.90.1570.10">
    <property type="entry name" value="tt1808, chain A"/>
    <property type="match status" value="1"/>
</dbReference>
<dbReference type="EMBL" id="DTFR01000079">
    <property type="protein sequence ID" value="HHS37667.1"/>
    <property type="molecule type" value="Genomic_DNA"/>
</dbReference>
<dbReference type="Pfam" id="PF05685">
    <property type="entry name" value="Uma2"/>
    <property type="match status" value="1"/>
</dbReference>
<evidence type="ECO:0000259" key="1">
    <source>
        <dbReference type="Pfam" id="PF05685"/>
    </source>
</evidence>
<organism evidence="2">
    <name type="scientific">Thermus tengchongensis</name>
    <dbReference type="NCBI Taxonomy" id="1214928"/>
    <lineage>
        <taxon>Bacteria</taxon>
        <taxon>Thermotogati</taxon>
        <taxon>Deinococcota</taxon>
        <taxon>Deinococci</taxon>
        <taxon>Thermales</taxon>
        <taxon>Thermaceae</taxon>
        <taxon>Thermus</taxon>
    </lineage>
</organism>